<reference evidence="2 3" key="1">
    <citation type="submission" date="2024-09" db="EMBL/GenBank/DDBJ databases">
        <title>Genome sequencing and assembly of Phytophthora oleae, isolate VK10A, causative agent of rot of olive drupes.</title>
        <authorList>
            <person name="Conti Taguali S."/>
            <person name="Riolo M."/>
            <person name="La Spada F."/>
            <person name="Cacciola S.O."/>
            <person name="Dionisio G."/>
        </authorList>
    </citation>
    <scope>NUCLEOTIDE SEQUENCE [LARGE SCALE GENOMIC DNA]</scope>
    <source>
        <strain evidence="2 3">VK10A</strain>
    </source>
</reference>
<gene>
    <name evidence="2" type="ORF">V7S43_005504</name>
</gene>
<proteinExistence type="predicted"/>
<evidence type="ECO:0000256" key="1">
    <source>
        <dbReference type="SAM" id="MobiDB-lite"/>
    </source>
</evidence>
<feature type="region of interest" description="Disordered" evidence="1">
    <location>
        <begin position="1"/>
        <end position="53"/>
    </location>
</feature>
<dbReference type="EMBL" id="JBIMZQ010000009">
    <property type="protein sequence ID" value="KAL3669120.1"/>
    <property type="molecule type" value="Genomic_DNA"/>
</dbReference>
<accession>A0ABD3FQB9</accession>
<dbReference type="Proteomes" id="UP001632037">
    <property type="component" value="Unassembled WGS sequence"/>
</dbReference>
<feature type="compositionally biased region" description="Basic and acidic residues" evidence="1">
    <location>
        <begin position="28"/>
        <end position="39"/>
    </location>
</feature>
<evidence type="ECO:0000313" key="3">
    <source>
        <dbReference type="Proteomes" id="UP001632037"/>
    </source>
</evidence>
<name>A0ABD3FQB9_9STRA</name>
<organism evidence="2 3">
    <name type="scientific">Phytophthora oleae</name>
    <dbReference type="NCBI Taxonomy" id="2107226"/>
    <lineage>
        <taxon>Eukaryota</taxon>
        <taxon>Sar</taxon>
        <taxon>Stramenopiles</taxon>
        <taxon>Oomycota</taxon>
        <taxon>Peronosporomycetes</taxon>
        <taxon>Peronosporales</taxon>
        <taxon>Peronosporaceae</taxon>
        <taxon>Phytophthora</taxon>
    </lineage>
</organism>
<sequence>MPKPFGGRDTPRPVHAADSSPSKQTDTLSKHETGADRHDLHTKHQSSDAPSVRCFANPRRERCSLLVSIGSSRRVTTGRTASDTCEQFSAIARSTPEDQPAKPWQHGHAKRCPQPFTVCSGRSFDTATTKYVRETSRTAVQ</sequence>
<keyword evidence="3" id="KW-1185">Reference proteome</keyword>
<protein>
    <submittedName>
        <fullName evidence="2">Uncharacterized protein</fullName>
    </submittedName>
</protein>
<evidence type="ECO:0000313" key="2">
    <source>
        <dbReference type="EMBL" id="KAL3669120.1"/>
    </source>
</evidence>
<comment type="caution">
    <text evidence="2">The sequence shown here is derived from an EMBL/GenBank/DDBJ whole genome shotgun (WGS) entry which is preliminary data.</text>
</comment>
<dbReference type="AlphaFoldDB" id="A0ABD3FQB9"/>